<sequence length="128" mass="13530">MTVILLRNRSRSCNRWLKALQSVGFKAVPVVIGRQLSGGAEDSLAPPLLPPQSPTTVAESSPSPPAPQGLAGVRKDLAEIKGSLKVGLSLLSGTRTFVGRKCQPRTSVASLEDQPCRMKLGCQLALGR</sequence>
<accession>A0AAV2CXK1</accession>
<gene>
    <name evidence="2" type="ORF">LTRI10_LOCUS7991</name>
</gene>
<evidence type="ECO:0000313" key="3">
    <source>
        <dbReference type="Proteomes" id="UP001497516"/>
    </source>
</evidence>
<evidence type="ECO:0000313" key="2">
    <source>
        <dbReference type="EMBL" id="CAL1360560.1"/>
    </source>
</evidence>
<organism evidence="2 3">
    <name type="scientific">Linum trigynum</name>
    <dbReference type="NCBI Taxonomy" id="586398"/>
    <lineage>
        <taxon>Eukaryota</taxon>
        <taxon>Viridiplantae</taxon>
        <taxon>Streptophyta</taxon>
        <taxon>Embryophyta</taxon>
        <taxon>Tracheophyta</taxon>
        <taxon>Spermatophyta</taxon>
        <taxon>Magnoliopsida</taxon>
        <taxon>eudicotyledons</taxon>
        <taxon>Gunneridae</taxon>
        <taxon>Pentapetalae</taxon>
        <taxon>rosids</taxon>
        <taxon>fabids</taxon>
        <taxon>Malpighiales</taxon>
        <taxon>Linaceae</taxon>
        <taxon>Linum</taxon>
    </lineage>
</organism>
<dbReference type="Proteomes" id="UP001497516">
    <property type="component" value="Chromosome 10"/>
</dbReference>
<proteinExistence type="predicted"/>
<dbReference type="EMBL" id="OZ034814">
    <property type="protein sequence ID" value="CAL1360560.1"/>
    <property type="molecule type" value="Genomic_DNA"/>
</dbReference>
<keyword evidence="3" id="KW-1185">Reference proteome</keyword>
<protein>
    <submittedName>
        <fullName evidence="2">Uncharacterized protein</fullName>
    </submittedName>
</protein>
<evidence type="ECO:0000256" key="1">
    <source>
        <dbReference type="SAM" id="MobiDB-lite"/>
    </source>
</evidence>
<feature type="region of interest" description="Disordered" evidence="1">
    <location>
        <begin position="42"/>
        <end position="70"/>
    </location>
</feature>
<name>A0AAV2CXK1_9ROSI</name>
<reference evidence="2 3" key="1">
    <citation type="submission" date="2024-04" db="EMBL/GenBank/DDBJ databases">
        <authorList>
            <person name="Fracassetti M."/>
        </authorList>
    </citation>
    <scope>NUCLEOTIDE SEQUENCE [LARGE SCALE GENOMIC DNA]</scope>
</reference>
<dbReference type="AlphaFoldDB" id="A0AAV2CXK1"/>